<evidence type="ECO:0000313" key="6">
    <source>
        <dbReference type="Proteomes" id="UP001457282"/>
    </source>
</evidence>
<keyword evidence="2" id="KW-0808">Transferase</keyword>
<protein>
    <recommendedName>
        <fullName evidence="7">Jasmonate O-methyltransferase</fullName>
    </recommendedName>
</protein>
<evidence type="ECO:0000256" key="1">
    <source>
        <dbReference type="ARBA" id="ARBA00022603"/>
    </source>
</evidence>
<dbReference type="InterPro" id="IPR042086">
    <property type="entry name" value="MeTrfase_capping"/>
</dbReference>
<dbReference type="GO" id="GO:0032259">
    <property type="term" value="P:methylation"/>
    <property type="evidence" value="ECO:0007669"/>
    <property type="project" value="UniProtKB-KW"/>
</dbReference>
<keyword evidence="3" id="KW-0479">Metal-binding</keyword>
<dbReference type="EMBL" id="JBEDUW010000002">
    <property type="protein sequence ID" value="KAK9947043.1"/>
    <property type="molecule type" value="Genomic_DNA"/>
</dbReference>
<gene>
    <name evidence="5" type="ORF">M0R45_012480</name>
</gene>
<reference evidence="5 6" key="1">
    <citation type="journal article" date="2023" name="G3 (Bethesda)">
        <title>A chromosome-length genome assembly and annotation of blackberry (Rubus argutus, cv. 'Hillquist').</title>
        <authorList>
            <person name="Bruna T."/>
            <person name="Aryal R."/>
            <person name="Dudchenko O."/>
            <person name="Sargent D.J."/>
            <person name="Mead D."/>
            <person name="Buti M."/>
            <person name="Cavallini A."/>
            <person name="Hytonen T."/>
            <person name="Andres J."/>
            <person name="Pham M."/>
            <person name="Weisz D."/>
            <person name="Mascagni F."/>
            <person name="Usai G."/>
            <person name="Natali L."/>
            <person name="Bassil N."/>
            <person name="Fernandez G.E."/>
            <person name="Lomsadze A."/>
            <person name="Armour M."/>
            <person name="Olukolu B."/>
            <person name="Poorten T."/>
            <person name="Britton C."/>
            <person name="Davik J."/>
            <person name="Ashrafi H."/>
            <person name="Aiden E.L."/>
            <person name="Borodovsky M."/>
            <person name="Worthington M."/>
        </authorList>
    </citation>
    <scope>NUCLEOTIDE SEQUENCE [LARGE SCALE GENOMIC DNA]</scope>
    <source>
        <strain evidence="5">PI 553951</strain>
    </source>
</reference>
<dbReference type="GO" id="GO:0008168">
    <property type="term" value="F:methyltransferase activity"/>
    <property type="evidence" value="ECO:0007669"/>
    <property type="project" value="UniProtKB-KW"/>
</dbReference>
<dbReference type="Pfam" id="PF03492">
    <property type="entry name" value="Methyltransf_7"/>
    <property type="match status" value="1"/>
</dbReference>
<evidence type="ECO:0000313" key="5">
    <source>
        <dbReference type="EMBL" id="KAK9947043.1"/>
    </source>
</evidence>
<proteinExistence type="predicted"/>
<accession>A0AAW1YEC9</accession>
<evidence type="ECO:0000256" key="3">
    <source>
        <dbReference type="ARBA" id="ARBA00022723"/>
    </source>
</evidence>
<sequence>MEIMQTLHMNKGDGETSYAKNSKVQNKIISIAKPIVEEAVLQLLESKNVVPMESMGIADLGCSSGPNTLLLISEIMDVLHSKIGSSSSSTEFRVFLNDLFSNDFNTVFMSLPAFYNQLRDDYFHKRSLQGPSPNLFVSAVPGSFYGRLFPKKSLHLVHSSSSLHWLSQVPASLDSKASTALNKGKIYISKSSPQCVLDAYSLQFQNDFSLFLKSRAEEVVPGGRMVLSFMGRPTPDPTSEQSCYHWELMAHALMSMVLEGLVEEEKVDSFNAPYYAPCAEELNLEIQKQGSFIVDQLEAFEIGWDPDADQENDQTVASSGKRVAKTIRAVVESMIEAHFGNEIMDDLFRRYAELVSSHLSKSRTKYINLVTSLVRTA</sequence>
<dbReference type="AlphaFoldDB" id="A0AAW1YEC9"/>
<keyword evidence="4" id="KW-0460">Magnesium</keyword>
<organism evidence="5 6">
    <name type="scientific">Rubus argutus</name>
    <name type="common">Southern blackberry</name>
    <dbReference type="NCBI Taxonomy" id="59490"/>
    <lineage>
        <taxon>Eukaryota</taxon>
        <taxon>Viridiplantae</taxon>
        <taxon>Streptophyta</taxon>
        <taxon>Embryophyta</taxon>
        <taxon>Tracheophyta</taxon>
        <taxon>Spermatophyta</taxon>
        <taxon>Magnoliopsida</taxon>
        <taxon>eudicotyledons</taxon>
        <taxon>Gunneridae</taxon>
        <taxon>Pentapetalae</taxon>
        <taxon>rosids</taxon>
        <taxon>fabids</taxon>
        <taxon>Rosales</taxon>
        <taxon>Rosaceae</taxon>
        <taxon>Rosoideae</taxon>
        <taxon>Rosoideae incertae sedis</taxon>
        <taxon>Rubus</taxon>
    </lineage>
</organism>
<dbReference type="InterPro" id="IPR029063">
    <property type="entry name" value="SAM-dependent_MTases_sf"/>
</dbReference>
<comment type="caution">
    <text evidence="5">The sequence shown here is derived from an EMBL/GenBank/DDBJ whole genome shotgun (WGS) entry which is preliminary data.</text>
</comment>
<dbReference type="Gene3D" id="3.40.50.150">
    <property type="entry name" value="Vaccinia Virus protein VP39"/>
    <property type="match status" value="1"/>
</dbReference>
<keyword evidence="6" id="KW-1185">Reference proteome</keyword>
<dbReference type="SUPFAM" id="SSF53335">
    <property type="entry name" value="S-adenosyl-L-methionine-dependent methyltransferases"/>
    <property type="match status" value="1"/>
</dbReference>
<evidence type="ECO:0000256" key="4">
    <source>
        <dbReference type="ARBA" id="ARBA00022842"/>
    </source>
</evidence>
<dbReference type="Proteomes" id="UP001457282">
    <property type="component" value="Unassembled WGS sequence"/>
</dbReference>
<dbReference type="PANTHER" id="PTHR31009">
    <property type="entry name" value="S-ADENOSYL-L-METHIONINE:CARBOXYL METHYLTRANSFERASE FAMILY PROTEIN"/>
    <property type="match status" value="1"/>
</dbReference>
<dbReference type="GO" id="GO:0046872">
    <property type="term" value="F:metal ion binding"/>
    <property type="evidence" value="ECO:0007669"/>
    <property type="project" value="UniProtKB-KW"/>
</dbReference>
<dbReference type="Gene3D" id="1.10.1200.270">
    <property type="entry name" value="Methyltransferase, alpha-helical capping domain"/>
    <property type="match status" value="1"/>
</dbReference>
<name>A0AAW1YEC9_RUBAR</name>
<dbReference type="InterPro" id="IPR005299">
    <property type="entry name" value="MeTrfase_7"/>
</dbReference>
<evidence type="ECO:0008006" key="7">
    <source>
        <dbReference type="Google" id="ProtNLM"/>
    </source>
</evidence>
<evidence type="ECO:0000256" key="2">
    <source>
        <dbReference type="ARBA" id="ARBA00022679"/>
    </source>
</evidence>
<keyword evidence="1" id="KW-0489">Methyltransferase</keyword>